<evidence type="ECO:0000313" key="2">
    <source>
        <dbReference type="Proteomes" id="UP001518976"/>
    </source>
</evidence>
<dbReference type="Proteomes" id="UP001518976">
    <property type="component" value="Unassembled WGS sequence"/>
</dbReference>
<protein>
    <recommendedName>
        <fullName evidence="3">Secreted protein</fullName>
    </recommendedName>
</protein>
<organism evidence="1 2">
    <name type="scientific">Streptomyces spirodelae</name>
    <dbReference type="NCBI Taxonomy" id="2812904"/>
    <lineage>
        <taxon>Bacteria</taxon>
        <taxon>Bacillati</taxon>
        <taxon>Actinomycetota</taxon>
        <taxon>Actinomycetes</taxon>
        <taxon>Kitasatosporales</taxon>
        <taxon>Streptomycetaceae</taxon>
        <taxon>Streptomyces</taxon>
    </lineage>
</organism>
<sequence>MAADPPQRPLLMLDVDGPLNPFAARGPRRPRGYRTHRMLPPSYVARREAAGRRARPLRVRLNAAHGERLLGLGYELVWATTWAAEANEYIAPLLGLPRLPVVEWPEDLVPELDGLLFKTRHVVAWAAGRPFAWVDDALTAKERRFVSAHHPGPALLHHVDPRWGLREDDFATLARWAGRCAKEQ</sequence>
<evidence type="ECO:0000313" key="1">
    <source>
        <dbReference type="EMBL" id="MBO8188038.1"/>
    </source>
</evidence>
<keyword evidence="2" id="KW-1185">Reference proteome</keyword>
<name>A0ABS3WY27_9ACTN</name>
<accession>A0ABS3WY27</accession>
<reference evidence="1 2" key="1">
    <citation type="submission" date="2021-02" db="EMBL/GenBank/DDBJ databases">
        <title>Streptomyces spirodelae sp. nov., isolated from duckweed.</title>
        <authorList>
            <person name="Saimee Y."/>
            <person name="Duangmal K."/>
        </authorList>
    </citation>
    <scope>NUCLEOTIDE SEQUENCE [LARGE SCALE GENOMIC DNA]</scope>
    <source>
        <strain evidence="1 2">DW4-2</strain>
    </source>
</reference>
<dbReference type="RefSeq" id="WP_209266848.1">
    <property type="nucleotide sequence ID" value="NZ_JAFFZN010000021.1"/>
</dbReference>
<gene>
    <name evidence="1" type="ORF">JW592_21590</name>
</gene>
<dbReference type="EMBL" id="JAFFZN010000021">
    <property type="protein sequence ID" value="MBO8188038.1"/>
    <property type="molecule type" value="Genomic_DNA"/>
</dbReference>
<proteinExistence type="predicted"/>
<comment type="caution">
    <text evidence="1">The sequence shown here is derived from an EMBL/GenBank/DDBJ whole genome shotgun (WGS) entry which is preliminary data.</text>
</comment>
<evidence type="ECO:0008006" key="3">
    <source>
        <dbReference type="Google" id="ProtNLM"/>
    </source>
</evidence>